<reference evidence="2" key="1">
    <citation type="journal article" date="2015" name="Nature">
        <title>Complex archaea that bridge the gap between prokaryotes and eukaryotes.</title>
        <authorList>
            <person name="Spang A."/>
            <person name="Saw J.H."/>
            <person name="Jorgensen S.L."/>
            <person name="Zaremba-Niedzwiedzka K."/>
            <person name="Martijn J."/>
            <person name="Lind A.E."/>
            <person name="van Eijk R."/>
            <person name="Schleper C."/>
            <person name="Guy L."/>
            <person name="Ettema T.J."/>
        </authorList>
    </citation>
    <scope>NUCLEOTIDE SEQUENCE</scope>
</reference>
<comment type="caution">
    <text evidence="2">The sequence shown here is derived from an EMBL/GenBank/DDBJ whole genome shotgun (WGS) entry which is preliminary data.</text>
</comment>
<evidence type="ECO:0000256" key="1">
    <source>
        <dbReference type="SAM" id="MobiDB-lite"/>
    </source>
</evidence>
<sequence length="216" mass="24982">MDQFEKRTSRSDEGVLALIDAVFKDIFGLNDETASRIMKMIKNQGQWQDLKVSVRTLSGVAYRRLNDVINMAQQRDGIGDTEEFSDDFDQEPDKDPEQASWEQTNWDNDRVREGMSFVGYLLAELQYSDADLRDPQKKQEITRLMRAGPAQADQLITRAEKDQSRNLRQAVQQETDPQRINLQRKKQQLQKQIAQIDQQLGEPGEVQVQVQPQRSL</sequence>
<organism evidence="2">
    <name type="scientific">marine sediment metagenome</name>
    <dbReference type="NCBI Taxonomy" id="412755"/>
    <lineage>
        <taxon>unclassified sequences</taxon>
        <taxon>metagenomes</taxon>
        <taxon>ecological metagenomes</taxon>
    </lineage>
</organism>
<protein>
    <submittedName>
        <fullName evidence="2">Uncharacterized protein</fullName>
    </submittedName>
</protein>
<dbReference type="AlphaFoldDB" id="A0A0F9GLD1"/>
<accession>A0A0F9GLD1</accession>
<evidence type="ECO:0000313" key="2">
    <source>
        <dbReference type="EMBL" id="KKL91276.1"/>
    </source>
</evidence>
<feature type="region of interest" description="Disordered" evidence="1">
    <location>
        <begin position="75"/>
        <end position="100"/>
    </location>
</feature>
<feature type="compositionally biased region" description="Acidic residues" evidence="1">
    <location>
        <begin position="79"/>
        <end position="90"/>
    </location>
</feature>
<name>A0A0F9GLD1_9ZZZZ</name>
<gene>
    <name evidence="2" type="ORF">LCGC14_1896320</name>
</gene>
<dbReference type="EMBL" id="LAZR01019776">
    <property type="protein sequence ID" value="KKL91276.1"/>
    <property type="molecule type" value="Genomic_DNA"/>
</dbReference>
<proteinExistence type="predicted"/>